<accession>A0A4R5V6G6</accession>
<dbReference type="OrthoDB" id="7157734at2"/>
<keyword evidence="1" id="KW-1133">Transmembrane helix</keyword>
<dbReference type="Proteomes" id="UP000295301">
    <property type="component" value="Unassembled WGS sequence"/>
</dbReference>
<evidence type="ECO:0000313" key="3">
    <source>
        <dbReference type="Proteomes" id="UP000295301"/>
    </source>
</evidence>
<feature type="transmembrane region" description="Helical" evidence="1">
    <location>
        <begin position="89"/>
        <end position="109"/>
    </location>
</feature>
<dbReference type="RefSeq" id="WP_133359887.1">
    <property type="nucleotide sequence ID" value="NZ_SMUV01000065.1"/>
</dbReference>
<keyword evidence="1" id="KW-0812">Transmembrane</keyword>
<dbReference type="GO" id="GO:0016020">
    <property type="term" value="C:membrane"/>
    <property type="evidence" value="ECO:0007669"/>
    <property type="project" value="InterPro"/>
</dbReference>
<feature type="transmembrane region" description="Helical" evidence="1">
    <location>
        <begin position="209"/>
        <end position="226"/>
    </location>
</feature>
<dbReference type="InterPro" id="IPR007820">
    <property type="entry name" value="AbrB_fam"/>
</dbReference>
<dbReference type="GO" id="GO:0010468">
    <property type="term" value="P:regulation of gene expression"/>
    <property type="evidence" value="ECO:0007669"/>
    <property type="project" value="InterPro"/>
</dbReference>
<keyword evidence="1" id="KW-0472">Membrane</keyword>
<feature type="transmembrane region" description="Helical" evidence="1">
    <location>
        <begin position="309"/>
        <end position="337"/>
    </location>
</feature>
<dbReference type="PANTHER" id="PTHR38457:SF1">
    <property type="entry name" value="REGULATOR ABRB-RELATED"/>
    <property type="match status" value="1"/>
</dbReference>
<feature type="transmembrane region" description="Helical" evidence="1">
    <location>
        <begin position="154"/>
        <end position="173"/>
    </location>
</feature>
<dbReference type="AlphaFoldDB" id="A0A4R5V6G6"/>
<feature type="transmembrane region" description="Helical" evidence="1">
    <location>
        <begin position="232"/>
        <end position="250"/>
    </location>
</feature>
<keyword evidence="3" id="KW-1185">Reference proteome</keyword>
<proteinExistence type="predicted"/>
<feature type="transmembrane region" description="Helical" evidence="1">
    <location>
        <begin position="56"/>
        <end position="77"/>
    </location>
</feature>
<feature type="transmembrane region" description="Helical" evidence="1">
    <location>
        <begin position="262"/>
        <end position="289"/>
    </location>
</feature>
<dbReference type="NCBIfam" id="TIGR03082">
    <property type="entry name" value="Gneg_AbrB_dup"/>
    <property type="match status" value="1"/>
</dbReference>
<dbReference type="PIRSF" id="PIRSF038991">
    <property type="entry name" value="Protein_AbrB"/>
    <property type="match status" value="1"/>
</dbReference>
<dbReference type="Pfam" id="PF05145">
    <property type="entry name" value="AbrB"/>
    <property type="match status" value="1"/>
</dbReference>
<reference evidence="2 3" key="1">
    <citation type="submission" date="2019-03" db="EMBL/GenBank/DDBJ databases">
        <title>Ruegeria lutea sp. nov., a novel strain, isolated from marine sediment, the Masan Bay, South Korea.</title>
        <authorList>
            <person name="Kim J."/>
            <person name="Kim D.-Y."/>
            <person name="Lee S.-S."/>
        </authorList>
    </citation>
    <scope>NUCLEOTIDE SEQUENCE [LARGE SCALE GENOMIC DNA]</scope>
    <source>
        <strain evidence="2 3">318-1</strain>
    </source>
</reference>
<evidence type="ECO:0000256" key="1">
    <source>
        <dbReference type="SAM" id="Phobius"/>
    </source>
</evidence>
<sequence>MTAAPLLAALWRNARTIAVGALGAGIAWALSVPAALLVGPALTVTLAGLAGMRCAISAPLMQVSFAVLGMGVGAGFTEQAGGAILQWPLAFAVLALAMPVTMALGRLILQHGFGFDRRSAVLAAAPGHLSFVLAAAADSGSDLARIAVVQSIRLLALTLIVPFAALALGYRMAASVLPPGVPMDTAHLIALAAIGVALGLVFRRLNLPAPILLGPMLASTLGHVTGLTPGTLPAWLMTPAFLVMGTLIGTRFSGMLPAQVRAALLAGLAVTLAGAGVAALAALPVALILGIPQAHVLTGFAPGGLETMLALGVAMGASPGFVAACHIIRLLVLSFLIPIALHRAGRQASAA</sequence>
<dbReference type="InterPro" id="IPR017516">
    <property type="entry name" value="AbrB_dup"/>
</dbReference>
<comment type="caution">
    <text evidence="2">The sequence shown here is derived from an EMBL/GenBank/DDBJ whole genome shotgun (WGS) entry which is preliminary data.</text>
</comment>
<gene>
    <name evidence="2" type="ORF">E1832_11475</name>
</gene>
<name>A0A4R5V6G6_9RHOB</name>
<protein>
    <submittedName>
        <fullName evidence="2">AbrB family transcriptional regulator</fullName>
    </submittedName>
</protein>
<organism evidence="2 3">
    <name type="scientific">Antarcticimicrobium luteum</name>
    <dbReference type="NCBI Taxonomy" id="2547397"/>
    <lineage>
        <taxon>Bacteria</taxon>
        <taxon>Pseudomonadati</taxon>
        <taxon>Pseudomonadota</taxon>
        <taxon>Alphaproteobacteria</taxon>
        <taxon>Rhodobacterales</taxon>
        <taxon>Paracoccaceae</taxon>
        <taxon>Antarcticimicrobium</taxon>
    </lineage>
</organism>
<evidence type="ECO:0000313" key="2">
    <source>
        <dbReference type="EMBL" id="TDK47494.1"/>
    </source>
</evidence>
<dbReference type="EMBL" id="SMUV01000065">
    <property type="protein sequence ID" value="TDK47494.1"/>
    <property type="molecule type" value="Genomic_DNA"/>
</dbReference>
<feature type="transmembrane region" description="Helical" evidence="1">
    <location>
        <begin position="185"/>
        <end position="202"/>
    </location>
</feature>
<dbReference type="PANTHER" id="PTHR38457">
    <property type="entry name" value="REGULATOR ABRB-RELATED"/>
    <property type="match status" value="1"/>
</dbReference>
<feature type="transmembrane region" description="Helical" evidence="1">
    <location>
        <begin position="26"/>
        <end position="49"/>
    </location>
</feature>